<proteinExistence type="predicted"/>
<dbReference type="InterPro" id="IPR019587">
    <property type="entry name" value="Polyketide_cyclase/dehydratase"/>
</dbReference>
<dbReference type="Gene3D" id="3.30.530.20">
    <property type="match status" value="1"/>
</dbReference>
<protein>
    <submittedName>
        <fullName evidence="1">Putative phage gp36 major capsid-like protein</fullName>
    </submittedName>
</protein>
<accession>A0A7W7PZT3</accession>
<name>A0A7W7PZT3_9PSEU</name>
<dbReference type="AlphaFoldDB" id="A0A7W7PZT3"/>
<gene>
    <name evidence="1" type="ORF">FHR82_000474</name>
</gene>
<keyword evidence="2" id="KW-1185">Reference proteome</keyword>
<dbReference type="EMBL" id="JACHJQ010000001">
    <property type="protein sequence ID" value="MBB4904264.1"/>
    <property type="molecule type" value="Genomic_DNA"/>
</dbReference>
<dbReference type="InterPro" id="IPR023393">
    <property type="entry name" value="START-like_dom_sf"/>
</dbReference>
<evidence type="ECO:0000313" key="2">
    <source>
        <dbReference type="Proteomes" id="UP000520767"/>
    </source>
</evidence>
<organism evidence="1 2">
    <name type="scientific">Actinophytocola algeriensis</name>
    <dbReference type="NCBI Taxonomy" id="1768010"/>
    <lineage>
        <taxon>Bacteria</taxon>
        <taxon>Bacillati</taxon>
        <taxon>Actinomycetota</taxon>
        <taxon>Actinomycetes</taxon>
        <taxon>Pseudonocardiales</taxon>
        <taxon>Pseudonocardiaceae</taxon>
    </lineage>
</organism>
<comment type="caution">
    <text evidence="1">The sequence shown here is derived from an EMBL/GenBank/DDBJ whole genome shotgun (WGS) entry which is preliminary data.</text>
</comment>
<evidence type="ECO:0000313" key="1">
    <source>
        <dbReference type="EMBL" id="MBB4904264.1"/>
    </source>
</evidence>
<dbReference type="Pfam" id="PF10604">
    <property type="entry name" value="Polyketide_cyc2"/>
    <property type="match status" value="1"/>
</dbReference>
<dbReference type="RefSeq" id="WP_184808537.1">
    <property type="nucleotide sequence ID" value="NZ_JACHJQ010000001.1"/>
</dbReference>
<reference evidence="1 2" key="1">
    <citation type="submission" date="2020-08" db="EMBL/GenBank/DDBJ databases">
        <title>Genomic Encyclopedia of Type Strains, Phase III (KMG-III): the genomes of soil and plant-associated and newly described type strains.</title>
        <authorList>
            <person name="Whitman W."/>
        </authorList>
    </citation>
    <scope>NUCLEOTIDE SEQUENCE [LARGE SCALE GENOMIC DNA]</scope>
    <source>
        <strain evidence="1 2">CECT 8960</strain>
    </source>
</reference>
<sequence>MKAIEVMREAEIPAAPDQVWAVVSDAARAGDWFDFADRTEVVSGEGVGQVRTQYGHWGRRQSEVDQKLTEYEPGRVLAWKHVAERIDGKPAPKFAARTEFRIELAASEGTATTVRLRSVQTPGGPVKGWLMRRIGTKDIERNMDRSLERLNGLLA</sequence>
<dbReference type="CDD" id="cd07821">
    <property type="entry name" value="PYR_PYL_RCAR_like"/>
    <property type="match status" value="1"/>
</dbReference>
<dbReference type="SUPFAM" id="SSF55961">
    <property type="entry name" value="Bet v1-like"/>
    <property type="match status" value="1"/>
</dbReference>
<dbReference type="Proteomes" id="UP000520767">
    <property type="component" value="Unassembled WGS sequence"/>
</dbReference>